<dbReference type="InterPro" id="IPR002401">
    <property type="entry name" value="Cyt_P450_E_grp-I"/>
</dbReference>
<sequence length="622" mass="71449">MRAWRLLAKRSVMTSVSGGAPWGLNAADLLQNILRVPHYHHYIRHVSQCQTIQEEPHCSNNDKVIPPGDPCSVHDTHYLEAYNLMEENADMIFEPENMLKERSYDGEAVPEDSSLPMPASMIPGPRAWPIVGCLPYMLGHKAFDPQRVYLFWEAVRQEFGPTFRKDMPGHSCLVFISRPEDLESLFRSTMYDPVRPGMTSLKKIRSEGGADGHTHIHDTIFRGRAGILAEQGEEWWRVRRRVQRPLTDATIIHSYLPQMDQVAMEFVERIRYLRDEKDEMPESFNTELHKWALESLGTITLERRLGCLQEDASTLPSRPLRLVVLVKQLLGALHHTENLKLWQYFPTTSIKRLQEAHQVFTDVALEAIRDTERLLATRGRSASSSVTASSCPLHHHQKGDETSSFLETLLRIPGLSREDVLTFLLDMIFTGIDTTSHAVGNMLYLLARNPQEQQKVQQEIDKMVGRPRHLTPDHLAALTYTKAVFRETLRMMPVSIGIVRRLNRDTILGGYRIPAGWEVVAPTLLMNQQEAVFPRAGEFLPERFLRGSSLAPRHHFSFLPFSYGPRMCIGRRIAYQEIFCLIVRILSELNVDYKYEDIHLINRLSYGPSHPLRFTFTDRMKP</sequence>
<dbReference type="EMBL" id="JARKIK010000079">
    <property type="protein sequence ID" value="KAK8726463.1"/>
    <property type="molecule type" value="Genomic_DNA"/>
</dbReference>
<evidence type="ECO:0000256" key="1">
    <source>
        <dbReference type="ARBA" id="ARBA00001971"/>
    </source>
</evidence>
<evidence type="ECO:0000256" key="9">
    <source>
        <dbReference type="RuleBase" id="RU000461"/>
    </source>
</evidence>
<keyword evidence="7 9" id="KW-0503">Monooxygenase</keyword>
<dbReference type="PROSITE" id="PS00086">
    <property type="entry name" value="CYTOCHROME_P450"/>
    <property type="match status" value="1"/>
</dbReference>
<gene>
    <name evidence="10" type="ORF">OTU49_010263</name>
</gene>
<name>A0AAW0W8K8_CHEQU</name>
<comment type="cofactor">
    <cofactor evidence="1 8">
        <name>heme</name>
        <dbReference type="ChEBI" id="CHEBI:30413"/>
    </cofactor>
</comment>
<dbReference type="InterPro" id="IPR001128">
    <property type="entry name" value="Cyt_P450"/>
</dbReference>
<dbReference type="Gene3D" id="1.10.630.10">
    <property type="entry name" value="Cytochrome P450"/>
    <property type="match status" value="1"/>
</dbReference>
<feature type="binding site" description="axial binding residue" evidence="8">
    <location>
        <position position="568"/>
    </location>
    <ligand>
        <name>heme</name>
        <dbReference type="ChEBI" id="CHEBI:30413"/>
    </ligand>
    <ligandPart>
        <name>Fe</name>
        <dbReference type="ChEBI" id="CHEBI:18248"/>
    </ligandPart>
</feature>
<dbReference type="Pfam" id="PF00067">
    <property type="entry name" value="p450"/>
    <property type="match status" value="1"/>
</dbReference>
<evidence type="ECO:0000256" key="7">
    <source>
        <dbReference type="ARBA" id="ARBA00023033"/>
    </source>
</evidence>
<keyword evidence="5 9" id="KW-0560">Oxidoreductase</keyword>
<evidence type="ECO:0000256" key="4">
    <source>
        <dbReference type="ARBA" id="ARBA00022723"/>
    </source>
</evidence>
<dbReference type="GO" id="GO:0004497">
    <property type="term" value="F:monooxygenase activity"/>
    <property type="evidence" value="ECO:0007669"/>
    <property type="project" value="UniProtKB-KW"/>
</dbReference>
<dbReference type="SUPFAM" id="SSF48264">
    <property type="entry name" value="Cytochrome P450"/>
    <property type="match status" value="1"/>
</dbReference>
<dbReference type="AlphaFoldDB" id="A0AAW0W8K8"/>
<dbReference type="PANTHER" id="PTHR24279">
    <property type="entry name" value="CYTOCHROME P450"/>
    <property type="match status" value="1"/>
</dbReference>
<keyword evidence="4 8" id="KW-0479">Metal-binding</keyword>
<evidence type="ECO:0000256" key="6">
    <source>
        <dbReference type="ARBA" id="ARBA00023004"/>
    </source>
</evidence>
<proteinExistence type="inferred from homology"/>
<evidence type="ECO:0000256" key="8">
    <source>
        <dbReference type="PIRSR" id="PIRSR602401-1"/>
    </source>
</evidence>
<keyword evidence="3 8" id="KW-0349">Heme</keyword>
<dbReference type="PANTHER" id="PTHR24279:SF120">
    <property type="entry name" value="CYTOCHROME P450"/>
    <property type="match status" value="1"/>
</dbReference>
<dbReference type="InterPro" id="IPR036396">
    <property type="entry name" value="Cyt_P450_sf"/>
</dbReference>
<reference evidence="10 11" key="1">
    <citation type="journal article" date="2024" name="BMC Genomics">
        <title>Genome assembly of redclaw crayfish (Cherax quadricarinatus) provides insights into its immune adaptation and hypoxia tolerance.</title>
        <authorList>
            <person name="Liu Z."/>
            <person name="Zheng J."/>
            <person name="Li H."/>
            <person name="Fang K."/>
            <person name="Wang S."/>
            <person name="He J."/>
            <person name="Zhou D."/>
            <person name="Weng S."/>
            <person name="Chi M."/>
            <person name="Gu Z."/>
            <person name="He J."/>
            <person name="Li F."/>
            <person name="Wang M."/>
        </authorList>
    </citation>
    <scope>NUCLEOTIDE SEQUENCE [LARGE SCALE GENOMIC DNA]</scope>
    <source>
        <strain evidence="10">ZL_2023a</strain>
    </source>
</reference>
<keyword evidence="11" id="KW-1185">Reference proteome</keyword>
<dbReference type="InterPro" id="IPR050479">
    <property type="entry name" value="CYP11_CYP27_families"/>
</dbReference>
<dbReference type="GO" id="GO:0020037">
    <property type="term" value="F:heme binding"/>
    <property type="evidence" value="ECO:0007669"/>
    <property type="project" value="InterPro"/>
</dbReference>
<dbReference type="PRINTS" id="PR00463">
    <property type="entry name" value="EP450I"/>
</dbReference>
<dbReference type="Proteomes" id="UP001445076">
    <property type="component" value="Unassembled WGS sequence"/>
</dbReference>
<keyword evidence="6 8" id="KW-0408">Iron</keyword>
<dbReference type="InterPro" id="IPR017972">
    <property type="entry name" value="Cyt_P450_CS"/>
</dbReference>
<evidence type="ECO:0000256" key="2">
    <source>
        <dbReference type="ARBA" id="ARBA00010617"/>
    </source>
</evidence>
<dbReference type="CDD" id="cd11054">
    <property type="entry name" value="CYP24A1-like"/>
    <property type="match status" value="1"/>
</dbReference>
<comment type="similarity">
    <text evidence="2 9">Belongs to the cytochrome P450 family.</text>
</comment>
<evidence type="ECO:0000313" key="10">
    <source>
        <dbReference type="EMBL" id="KAK8726463.1"/>
    </source>
</evidence>
<evidence type="ECO:0000256" key="5">
    <source>
        <dbReference type="ARBA" id="ARBA00023002"/>
    </source>
</evidence>
<organism evidence="10 11">
    <name type="scientific">Cherax quadricarinatus</name>
    <name type="common">Australian red claw crayfish</name>
    <dbReference type="NCBI Taxonomy" id="27406"/>
    <lineage>
        <taxon>Eukaryota</taxon>
        <taxon>Metazoa</taxon>
        <taxon>Ecdysozoa</taxon>
        <taxon>Arthropoda</taxon>
        <taxon>Crustacea</taxon>
        <taxon>Multicrustacea</taxon>
        <taxon>Malacostraca</taxon>
        <taxon>Eumalacostraca</taxon>
        <taxon>Eucarida</taxon>
        <taxon>Decapoda</taxon>
        <taxon>Pleocyemata</taxon>
        <taxon>Astacidea</taxon>
        <taxon>Parastacoidea</taxon>
        <taxon>Parastacidae</taxon>
        <taxon>Cherax</taxon>
    </lineage>
</organism>
<dbReference type="GO" id="GO:0005506">
    <property type="term" value="F:iron ion binding"/>
    <property type="evidence" value="ECO:0007669"/>
    <property type="project" value="InterPro"/>
</dbReference>
<evidence type="ECO:0008006" key="12">
    <source>
        <dbReference type="Google" id="ProtNLM"/>
    </source>
</evidence>
<reference evidence="10" key="2">
    <citation type="submission" date="2024-01" db="EMBL/GenBank/DDBJ databases">
        <authorList>
            <person name="He J."/>
            <person name="Wang M."/>
            <person name="Zheng J."/>
            <person name="Liu Z."/>
        </authorList>
    </citation>
    <scope>NUCLEOTIDE SEQUENCE</scope>
    <source>
        <strain evidence="10">ZL_2023a</strain>
        <tissue evidence="10">Muscle</tissue>
    </source>
</reference>
<dbReference type="GO" id="GO:0016705">
    <property type="term" value="F:oxidoreductase activity, acting on paired donors, with incorporation or reduction of molecular oxygen"/>
    <property type="evidence" value="ECO:0007669"/>
    <property type="project" value="InterPro"/>
</dbReference>
<comment type="caution">
    <text evidence="10">The sequence shown here is derived from an EMBL/GenBank/DDBJ whole genome shotgun (WGS) entry which is preliminary data.</text>
</comment>
<evidence type="ECO:0000256" key="3">
    <source>
        <dbReference type="ARBA" id="ARBA00022617"/>
    </source>
</evidence>
<accession>A0AAW0W8K8</accession>
<dbReference type="EMBL" id="JARKIK010000079">
    <property type="protein sequence ID" value="KAK8726464.1"/>
    <property type="molecule type" value="Genomic_DNA"/>
</dbReference>
<dbReference type="PRINTS" id="PR00385">
    <property type="entry name" value="P450"/>
</dbReference>
<evidence type="ECO:0000313" key="11">
    <source>
        <dbReference type="Proteomes" id="UP001445076"/>
    </source>
</evidence>
<protein>
    <recommendedName>
        <fullName evidence="12">Cytochrome P450</fullName>
    </recommendedName>
</protein>